<evidence type="ECO:0000256" key="1">
    <source>
        <dbReference type="ARBA" id="ARBA00004123"/>
    </source>
</evidence>
<dbReference type="STRING" id="244447.ENSCSEP00000014793"/>
<comment type="subcellular location">
    <subcellularLocation>
        <location evidence="2">Cytoplasm</location>
        <location evidence="2">Cytoskeleton</location>
        <location evidence="2">Flagellum axoneme</location>
    </subcellularLocation>
    <subcellularLocation>
        <location evidence="1">Nucleus</location>
    </subcellularLocation>
</comment>
<evidence type="ECO:0000256" key="13">
    <source>
        <dbReference type="ARBA" id="ARBA00046114"/>
    </source>
</evidence>
<dbReference type="GO" id="GO:0051321">
    <property type="term" value="P:meiotic cell cycle"/>
    <property type="evidence" value="ECO:0007669"/>
    <property type="project" value="UniProtKB-KW"/>
</dbReference>
<dbReference type="OMA" id="FANEHRV"/>
<evidence type="ECO:0000259" key="16">
    <source>
        <dbReference type="Pfam" id="PF13868"/>
    </source>
</evidence>
<reference evidence="17" key="2">
    <citation type="submission" date="2025-08" db="UniProtKB">
        <authorList>
            <consortium name="Ensembl"/>
        </authorList>
    </citation>
    <scope>IDENTIFICATION</scope>
</reference>
<feature type="coiled-coil region" evidence="14">
    <location>
        <begin position="106"/>
        <end position="147"/>
    </location>
</feature>
<sequence>MAKVSRAIRRRVGLLAIVLKHQKRREKTKRKVKANLYKSIKICLRSLHELGDIIKTKMRRNWNYNVQREFFCCTQNDELNKQKEAKCLSRNRALQEYVDEEQMWEIKRHQRQVQKEEKERERVSALLKAEEEKKGRAKLRVEEEKEAEKLKCFEIEKQGREKNRQKIRENTLELRQLHSKLQAAYANKGVVIQMAENEAMKCQKKRDMAALGMEMKREREQRDTEDKEMDQRRHVEKMQYFKALQRQFQEKEQRREQAYQEFLKDKQLVDDIVQNIYGDLQMERERQMEKVKEAQEHIKEYARRREEWIRLEKERMEAENRRIMEFMKKKQLMEMNRAAMLKEKNQAKENLYLSLCKQMEQDMQQRDETERMLEEVCLEEKEEAQRLKEVEEMERKLRLRMILQQACQDQIADKEARRRQEEEEEQAFRQKMLDKFAEDDRIEQMNTNKRRMRALEHGREVQKMLEERRQQRLAAFQADIRAREMEEEKEAELSRIIEMERIEILKSHIRKLFGYIPKGLLRESDLEHFDEDIRNSFKPKQDEDGDVISQEGQSPTG</sequence>
<dbReference type="GO" id="GO:0044782">
    <property type="term" value="P:cilium organization"/>
    <property type="evidence" value="ECO:0007669"/>
    <property type="project" value="TreeGrafter"/>
</dbReference>
<keyword evidence="6" id="KW-0282">Flagellum</keyword>
<feature type="compositionally biased region" description="Basic and acidic residues" evidence="15">
    <location>
        <begin position="533"/>
        <end position="542"/>
    </location>
</feature>
<dbReference type="FunCoup" id="A0A3P8VHN0">
    <property type="interactions" value="90"/>
</dbReference>
<organism evidence="17 18">
    <name type="scientific">Cynoglossus semilaevis</name>
    <name type="common">Tongue sole</name>
    <dbReference type="NCBI Taxonomy" id="244447"/>
    <lineage>
        <taxon>Eukaryota</taxon>
        <taxon>Metazoa</taxon>
        <taxon>Chordata</taxon>
        <taxon>Craniata</taxon>
        <taxon>Vertebrata</taxon>
        <taxon>Euteleostomi</taxon>
        <taxon>Actinopterygii</taxon>
        <taxon>Neopterygii</taxon>
        <taxon>Teleostei</taxon>
        <taxon>Neoteleostei</taxon>
        <taxon>Acanthomorphata</taxon>
        <taxon>Carangaria</taxon>
        <taxon>Pleuronectiformes</taxon>
        <taxon>Pleuronectoidei</taxon>
        <taxon>Cynoglossidae</taxon>
        <taxon>Cynoglossinae</taxon>
        <taxon>Cynoglossus</taxon>
    </lineage>
</organism>
<dbReference type="Pfam" id="PF13868">
    <property type="entry name" value="TPH"/>
    <property type="match status" value="1"/>
</dbReference>
<keyword evidence="10" id="KW-0539">Nucleus</keyword>
<feature type="coiled-coil region" evidence="14">
    <location>
        <begin position="404"/>
        <end position="431"/>
    </location>
</feature>
<dbReference type="GO" id="GO:0031514">
    <property type="term" value="C:motile cilium"/>
    <property type="evidence" value="ECO:0007669"/>
    <property type="project" value="TreeGrafter"/>
</dbReference>
<evidence type="ECO:0000256" key="10">
    <source>
        <dbReference type="ARBA" id="ARBA00023242"/>
    </source>
</evidence>
<evidence type="ECO:0000256" key="6">
    <source>
        <dbReference type="ARBA" id="ARBA00022846"/>
    </source>
</evidence>
<proteinExistence type="inferred from homology"/>
<feature type="domain" description="Trichohyalin-plectin-homology" evidence="16">
    <location>
        <begin position="167"/>
        <end position="518"/>
    </location>
</feature>
<keyword evidence="5" id="KW-0963">Cytoplasm</keyword>
<dbReference type="GO" id="GO:0005634">
    <property type="term" value="C:nucleus"/>
    <property type="evidence" value="ECO:0007669"/>
    <property type="project" value="UniProtKB-SubCell"/>
</dbReference>
<protein>
    <recommendedName>
        <fullName evidence="4">Meiosis-specific nuclear structural protein 1</fullName>
    </recommendedName>
</protein>
<evidence type="ECO:0000256" key="7">
    <source>
        <dbReference type="ARBA" id="ARBA00023054"/>
    </source>
</evidence>
<evidence type="ECO:0000256" key="4">
    <source>
        <dbReference type="ARBA" id="ARBA00014813"/>
    </source>
</evidence>
<evidence type="ECO:0000256" key="11">
    <source>
        <dbReference type="ARBA" id="ARBA00023254"/>
    </source>
</evidence>
<comment type="similarity">
    <text evidence="3">Belongs to the MNS1 family.</text>
</comment>
<dbReference type="PANTHER" id="PTHR19265:SF0">
    <property type="entry name" value="MEIOSIS-SPECIFIC NUCLEAR STRUCTURAL PROTEIN 1"/>
    <property type="match status" value="1"/>
</dbReference>
<comment type="function">
    <text evidence="13">Microtubule inner protein (MIP) part of the dynein-decorated doublet microtubules (DMTs) in cilia axoneme, which is required for motile cilia beating. May play a role in the control of meiotic division and germ cell differentiation through regulation of pairing and recombination during meiosis. Required for sperm flagella assembly. May play a role in the assembly and function of the outer dynein arm-docking complex (ODA-DC). ODA-DC mediates outer dynein arms (ODA) binding onto the axonemal doublet microtubules.</text>
</comment>
<evidence type="ECO:0000256" key="15">
    <source>
        <dbReference type="SAM" id="MobiDB-lite"/>
    </source>
</evidence>
<evidence type="ECO:0000256" key="8">
    <source>
        <dbReference type="ARBA" id="ARBA00023069"/>
    </source>
</evidence>
<dbReference type="Ensembl" id="ENSCSET00000014971.1">
    <property type="protein sequence ID" value="ENSCSEP00000014793.1"/>
    <property type="gene ID" value="ENSCSEG00000009520.1"/>
</dbReference>
<feature type="coiled-coil region" evidence="14">
    <location>
        <begin position="241"/>
        <end position="350"/>
    </location>
</feature>
<evidence type="ECO:0000256" key="3">
    <source>
        <dbReference type="ARBA" id="ARBA00009158"/>
    </source>
</evidence>
<evidence type="ECO:0000313" key="18">
    <source>
        <dbReference type="Proteomes" id="UP000265120"/>
    </source>
</evidence>
<keyword evidence="12" id="KW-0966">Cell projection</keyword>
<dbReference type="Proteomes" id="UP000265120">
    <property type="component" value="Chromosome Z"/>
</dbReference>
<reference evidence="17" key="3">
    <citation type="submission" date="2025-09" db="UniProtKB">
        <authorList>
            <consortium name="Ensembl"/>
        </authorList>
    </citation>
    <scope>IDENTIFICATION</scope>
</reference>
<evidence type="ECO:0000313" key="17">
    <source>
        <dbReference type="Ensembl" id="ENSCSEP00000014793.1"/>
    </source>
</evidence>
<keyword evidence="11" id="KW-0469">Meiosis</keyword>
<accession>A0A3P8VHN0</accession>
<dbReference type="InterPro" id="IPR043597">
    <property type="entry name" value="TPH_dom"/>
</dbReference>
<evidence type="ECO:0000256" key="14">
    <source>
        <dbReference type="SAM" id="Coils"/>
    </source>
</evidence>
<dbReference type="InParanoid" id="A0A3P8VHN0"/>
<evidence type="ECO:0000256" key="5">
    <source>
        <dbReference type="ARBA" id="ARBA00022490"/>
    </source>
</evidence>
<keyword evidence="8" id="KW-0969">Cilium</keyword>
<dbReference type="AlphaFoldDB" id="A0A3P8VHN0"/>
<keyword evidence="9" id="KW-0206">Cytoskeleton</keyword>
<evidence type="ECO:0000256" key="9">
    <source>
        <dbReference type="ARBA" id="ARBA00023212"/>
    </source>
</evidence>
<evidence type="ECO:0000256" key="2">
    <source>
        <dbReference type="ARBA" id="ARBA00004611"/>
    </source>
</evidence>
<keyword evidence="18" id="KW-1185">Reference proteome</keyword>
<evidence type="ECO:0000256" key="12">
    <source>
        <dbReference type="ARBA" id="ARBA00023273"/>
    </source>
</evidence>
<dbReference type="GeneTree" id="ENSGT00730000111210"/>
<dbReference type="PANTHER" id="PTHR19265">
    <property type="entry name" value="MEIOSIS-SPECIFIC NUCLEAR STRUCTURAL PROTEIN 1"/>
    <property type="match status" value="1"/>
</dbReference>
<reference evidence="17 18" key="1">
    <citation type="journal article" date="2014" name="Nat. Genet.">
        <title>Whole-genome sequence of a flatfish provides insights into ZW sex chromosome evolution and adaptation to a benthic lifestyle.</title>
        <authorList>
            <person name="Chen S."/>
            <person name="Zhang G."/>
            <person name="Shao C."/>
            <person name="Huang Q."/>
            <person name="Liu G."/>
            <person name="Zhang P."/>
            <person name="Song W."/>
            <person name="An N."/>
            <person name="Chalopin D."/>
            <person name="Volff J.N."/>
            <person name="Hong Y."/>
            <person name="Li Q."/>
            <person name="Sha Z."/>
            <person name="Zhou H."/>
            <person name="Xie M."/>
            <person name="Yu Q."/>
            <person name="Liu Y."/>
            <person name="Xiang H."/>
            <person name="Wang N."/>
            <person name="Wu K."/>
            <person name="Yang C."/>
            <person name="Zhou Q."/>
            <person name="Liao X."/>
            <person name="Yang L."/>
            <person name="Hu Q."/>
            <person name="Zhang J."/>
            <person name="Meng L."/>
            <person name="Jin L."/>
            <person name="Tian Y."/>
            <person name="Lian J."/>
            <person name="Yang J."/>
            <person name="Miao G."/>
            <person name="Liu S."/>
            <person name="Liang Z."/>
            <person name="Yan F."/>
            <person name="Li Y."/>
            <person name="Sun B."/>
            <person name="Zhang H."/>
            <person name="Zhang J."/>
            <person name="Zhu Y."/>
            <person name="Du M."/>
            <person name="Zhao Y."/>
            <person name="Schartl M."/>
            <person name="Tang Q."/>
            <person name="Wang J."/>
        </authorList>
    </citation>
    <scope>NUCLEOTIDE SEQUENCE</scope>
</reference>
<feature type="region of interest" description="Disordered" evidence="15">
    <location>
        <begin position="533"/>
        <end position="557"/>
    </location>
</feature>
<keyword evidence="7 14" id="KW-0175">Coiled coil</keyword>
<dbReference type="InterPro" id="IPR026504">
    <property type="entry name" value="MNS1"/>
</dbReference>
<name>A0A3P8VHN0_CYNSE</name>